<feature type="signal peptide" evidence="1">
    <location>
        <begin position="1"/>
        <end position="19"/>
    </location>
</feature>
<protein>
    <recommendedName>
        <fullName evidence="2">SGNH hydrolase-type esterase domain-containing protein</fullName>
    </recommendedName>
</protein>
<dbReference type="OrthoDB" id="505607at2759"/>
<dbReference type="InterPro" id="IPR013830">
    <property type="entry name" value="SGNH_hydro"/>
</dbReference>
<feature type="domain" description="SGNH hydrolase-type esterase" evidence="2">
    <location>
        <begin position="279"/>
        <end position="445"/>
    </location>
</feature>
<dbReference type="Pfam" id="PF13472">
    <property type="entry name" value="Lipase_GDSL_2"/>
    <property type="match status" value="2"/>
</dbReference>
<keyword evidence="1" id="KW-0732">Signal</keyword>
<dbReference type="AlphaFoldDB" id="A0A7R9QQS6"/>
<dbReference type="SUPFAM" id="SSF52266">
    <property type="entry name" value="SGNH hydrolase"/>
    <property type="match status" value="2"/>
</dbReference>
<dbReference type="InterPro" id="IPR051532">
    <property type="entry name" value="Ester_Hydrolysis_Enzymes"/>
</dbReference>
<dbReference type="PANTHER" id="PTHR30383">
    <property type="entry name" value="THIOESTERASE 1/PROTEASE 1/LYSOPHOSPHOLIPASE L1"/>
    <property type="match status" value="1"/>
</dbReference>
<reference evidence="3" key="1">
    <citation type="submission" date="2020-11" db="EMBL/GenBank/DDBJ databases">
        <authorList>
            <person name="Tran Van P."/>
        </authorList>
    </citation>
    <scope>NUCLEOTIDE SEQUENCE</scope>
</reference>
<dbReference type="Gene3D" id="3.40.50.1110">
    <property type="entry name" value="SGNH hydrolase"/>
    <property type="match status" value="2"/>
</dbReference>
<dbReference type="GO" id="GO:0004622">
    <property type="term" value="F:phosphatidylcholine lysophospholipase activity"/>
    <property type="evidence" value="ECO:0007669"/>
    <property type="project" value="TreeGrafter"/>
</dbReference>
<organism evidence="3">
    <name type="scientific">Oppiella nova</name>
    <dbReference type="NCBI Taxonomy" id="334625"/>
    <lineage>
        <taxon>Eukaryota</taxon>
        <taxon>Metazoa</taxon>
        <taxon>Ecdysozoa</taxon>
        <taxon>Arthropoda</taxon>
        <taxon>Chelicerata</taxon>
        <taxon>Arachnida</taxon>
        <taxon>Acari</taxon>
        <taxon>Acariformes</taxon>
        <taxon>Sarcoptiformes</taxon>
        <taxon>Oribatida</taxon>
        <taxon>Brachypylina</taxon>
        <taxon>Oppioidea</taxon>
        <taxon>Oppiidae</taxon>
        <taxon>Oppiella</taxon>
    </lineage>
</organism>
<proteinExistence type="predicted"/>
<evidence type="ECO:0000313" key="3">
    <source>
        <dbReference type="EMBL" id="CAD7653684.1"/>
    </source>
</evidence>
<feature type="chain" id="PRO_5036403828" description="SGNH hydrolase-type esterase domain-containing protein" evidence="1">
    <location>
        <begin position="20"/>
        <end position="459"/>
    </location>
</feature>
<sequence>MFRSVLAVISIICIELCTGAVPWEPVPTANGALHIQLLLQTNLNRANIRAFLIGSSGVQFWQNEGNDVSYGHLWDTYYLSNGIYNYGVGGDTTSNVLWRIQNYELDGINPKVFVVGLDPAFNTMFYNKPSPSAYDVYRGLVEIINELRIKFPNSKVLIIGFPYSDPSINERSQQINSQFKSIVDGINIMFIDLTPVLTNSNGQLNLDYFKDDHVHLNSLGLELTKIMFKLIVLTIICVNVCGADVQPWEPQPGNEGWLQRHKQLQKYTEDNKSKIKAFFIGASITDNWHSDGKEVWDSYFAPKGAANYGIGGDTTSNVLWRIQNKEIDGLNPKVIVMSCGPGYNTMNKNPSPSGPDILRAEEEIIKELRAKFPTSKVIIIGHTPYIIESISERSKQINVDLKKFADEKDVFFMDLSPHMVDSKGQQLPQLFKSDHLHFTPEGYKVWQQVMGPLFERLMK</sequence>
<evidence type="ECO:0000313" key="4">
    <source>
        <dbReference type="Proteomes" id="UP000728032"/>
    </source>
</evidence>
<accession>A0A7R9QQS6</accession>
<dbReference type="EMBL" id="OC921791">
    <property type="protein sequence ID" value="CAD7653684.1"/>
    <property type="molecule type" value="Genomic_DNA"/>
</dbReference>
<evidence type="ECO:0000256" key="1">
    <source>
        <dbReference type="SAM" id="SignalP"/>
    </source>
</evidence>
<dbReference type="EMBL" id="CAJPVJ010006966">
    <property type="protein sequence ID" value="CAG2170871.1"/>
    <property type="molecule type" value="Genomic_DNA"/>
</dbReference>
<dbReference type="Proteomes" id="UP000728032">
    <property type="component" value="Unassembled WGS sequence"/>
</dbReference>
<dbReference type="PANTHER" id="PTHR30383:SF5">
    <property type="entry name" value="SGNH HYDROLASE-TYPE ESTERASE DOMAIN-CONTAINING PROTEIN"/>
    <property type="match status" value="1"/>
</dbReference>
<evidence type="ECO:0000259" key="2">
    <source>
        <dbReference type="Pfam" id="PF13472"/>
    </source>
</evidence>
<name>A0A7R9QQS6_9ACAR</name>
<keyword evidence="4" id="KW-1185">Reference proteome</keyword>
<gene>
    <name evidence="3" type="ORF">ONB1V03_LOCUS10337</name>
</gene>
<feature type="domain" description="SGNH hydrolase-type esterase" evidence="2">
    <location>
        <begin position="53"/>
        <end position="220"/>
    </location>
</feature>
<dbReference type="InterPro" id="IPR036514">
    <property type="entry name" value="SGNH_hydro_sf"/>
</dbReference>